<reference evidence="1" key="1">
    <citation type="submission" date="2020-03" db="EMBL/GenBank/DDBJ databases">
        <title>Draft Genome Sequence of Cylindrodendrum hubeiense.</title>
        <authorList>
            <person name="Buettner E."/>
            <person name="Kellner H."/>
        </authorList>
    </citation>
    <scope>NUCLEOTIDE SEQUENCE</scope>
    <source>
        <strain evidence="1">IHI 201604</strain>
    </source>
</reference>
<dbReference type="EMBL" id="JAANBB010000321">
    <property type="protein sequence ID" value="KAF7544124.1"/>
    <property type="molecule type" value="Genomic_DNA"/>
</dbReference>
<organism evidence="1 2">
    <name type="scientific">Cylindrodendrum hubeiense</name>
    <dbReference type="NCBI Taxonomy" id="595255"/>
    <lineage>
        <taxon>Eukaryota</taxon>
        <taxon>Fungi</taxon>
        <taxon>Dikarya</taxon>
        <taxon>Ascomycota</taxon>
        <taxon>Pezizomycotina</taxon>
        <taxon>Sordariomycetes</taxon>
        <taxon>Hypocreomycetidae</taxon>
        <taxon>Hypocreales</taxon>
        <taxon>Nectriaceae</taxon>
        <taxon>Cylindrodendrum</taxon>
    </lineage>
</organism>
<comment type="caution">
    <text evidence="1">The sequence shown here is derived from an EMBL/GenBank/DDBJ whole genome shotgun (WGS) entry which is preliminary data.</text>
</comment>
<dbReference type="OrthoDB" id="3200163at2759"/>
<name>A0A9P5H3G6_9HYPO</name>
<keyword evidence="2" id="KW-1185">Reference proteome</keyword>
<gene>
    <name evidence="1" type="ORF">G7Z17_g10200</name>
</gene>
<proteinExistence type="predicted"/>
<evidence type="ECO:0000313" key="1">
    <source>
        <dbReference type="EMBL" id="KAF7544124.1"/>
    </source>
</evidence>
<sequence length="657" mass="73798">MDAAAAGIAFVQISTDIAKCVVKAHQLWQQIKDLPHEIQEMLADLEVFGAMFEDIQEQLEADATSLSRDDAPIKRSLKLARDAYVGLNDLVMDMSTTISTKRGLKKKAAMIRITVKKDKLDQYQQSRGTAKLTAKTHEGAGAQTGSYMNNKALISGSQKSAAARRAHAPSKLGRFALAYTKGTGAWQACIQWPSWLSGSIYEIESNPGFGGWMYNFRTYNIVPTNSEIILRIENGDKDGALELFNSGKASPFDKDEGGASLLSASSRSSSKEIVLMIWQYAAKSNSYETCKLLLRMGLHEPLAQPIERKEGGPLCMLVFGSYSPPGEKKEPEAVKETQRIAELFNSYLDEPESTTILRLFNYEEQWQYGGDYVKAYQQCFLPTLHTGSPRNRFDAFRLASFHMRSGYRTLRFFITNDREVTSDDVSQSTREQLSLVHSAAVALGIRWPDEILVPPNKKGFPIPYVYEESWSETIHKVASVAGGDDLHSIETVNPWDIYQVPIWRGTPLISVIGGALCYISPDKSFFHWDAVFQGTIRQWVLDLQIAGVDLTTYGRREALTLRDQMRGALDADAIEMSRNQIRNVMPNGSKTGRACEVESGGWNDNHWVPIRLLGLEVGPRPEDWRLEWVPEFEWMACQFWKLIEKENTVAMPGSWVE</sequence>
<dbReference type="Proteomes" id="UP000722485">
    <property type="component" value="Unassembled WGS sequence"/>
</dbReference>
<accession>A0A9P5H3G6</accession>
<dbReference type="AlphaFoldDB" id="A0A9P5H3G6"/>
<evidence type="ECO:0000313" key="2">
    <source>
        <dbReference type="Proteomes" id="UP000722485"/>
    </source>
</evidence>
<protein>
    <submittedName>
        <fullName evidence="1">Uncharacterized protein</fullName>
    </submittedName>
</protein>